<protein>
    <submittedName>
        <fullName evidence="4">PiggyBac transposable element-derived protein 4-like</fullName>
    </submittedName>
</protein>
<evidence type="ECO:0000256" key="1">
    <source>
        <dbReference type="SAM" id="MobiDB-lite"/>
    </source>
</evidence>
<dbReference type="InterPro" id="IPR029526">
    <property type="entry name" value="PGBD"/>
</dbReference>
<keyword evidence="3" id="KW-1185">Reference proteome</keyword>
<dbReference type="Proteomes" id="UP000694888">
    <property type="component" value="Unplaced"/>
</dbReference>
<organism evidence="3 4">
    <name type="scientific">Aplysia californica</name>
    <name type="common">California sea hare</name>
    <dbReference type="NCBI Taxonomy" id="6500"/>
    <lineage>
        <taxon>Eukaryota</taxon>
        <taxon>Metazoa</taxon>
        <taxon>Spiralia</taxon>
        <taxon>Lophotrochozoa</taxon>
        <taxon>Mollusca</taxon>
        <taxon>Gastropoda</taxon>
        <taxon>Heterobranchia</taxon>
        <taxon>Euthyneura</taxon>
        <taxon>Tectipleura</taxon>
        <taxon>Aplysiida</taxon>
        <taxon>Aplysioidea</taxon>
        <taxon>Aplysiidae</taxon>
        <taxon>Aplysia</taxon>
    </lineage>
</organism>
<dbReference type="RefSeq" id="XP_012937104.1">
    <property type="nucleotide sequence ID" value="XM_013081650.1"/>
</dbReference>
<accession>A0ABM0ZYF7</accession>
<dbReference type="Pfam" id="PF13843">
    <property type="entry name" value="DDE_Tnp_1_7"/>
    <property type="match status" value="1"/>
</dbReference>
<evidence type="ECO:0000313" key="4">
    <source>
        <dbReference type="RefSeq" id="XP_012937104.1"/>
    </source>
</evidence>
<sequence length="262" mass="29950">MEQDPTYTLASDSGSELSGISEENSPSLQNVSLGDRENDFDSEGSRSSDEENEVASNEMRGSRSRTGRPGPGQIRGRGTNEQLFQWDEYPDEDPFEQSWLKDFDVESEGMSQEFLELSAGEKAVEYFKLFFPVEVVESMVTETNRYAHQVLDGQGDTYRKDQWFDTTEDEMRAFIGLQICMGLYPQCSIVNQWSPTFIYENKFGEVMGRNRYQYLNGFLHFSDNTGRIARGQPGYDPISKVKPLIDETKNLYKSIYSPGRDI</sequence>
<feature type="compositionally biased region" description="Basic and acidic residues" evidence="1">
    <location>
        <begin position="34"/>
        <end position="49"/>
    </location>
</feature>
<evidence type="ECO:0000313" key="3">
    <source>
        <dbReference type="Proteomes" id="UP000694888"/>
    </source>
</evidence>
<dbReference type="GeneID" id="106011558"/>
<reference evidence="4" key="1">
    <citation type="submission" date="2025-08" db="UniProtKB">
        <authorList>
            <consortium name="RefSeq"/>
        </authorList>
    </citation>
    <scope>IDENTIFICATION</scope>
</reference>
<feature type="compositionally biased region" description="Polar residues" evidence="1">
    <location>
        <begin position="1"/>
        <end position="32"/>
    </location>
</feature>
<proteinExistence type="predicted"/>
<gene>
    <name evidence="4" type="primary">LOC106011558</name>
</gene>
<dbReference type="PANTHER" id="PTHR46599:SF3">
    <property type="entry name" value="PIGGYBAC TRANSPOSABLE ELEMENT-DERIVED PROTEIN 4"/>
    <property type="match status" value="1"/>
</dbReference>
<dbReference type="PANTHER" id="PTHR46599">
    <property type="entry name" value="PIGGYBAC TRANSPOSABLE ELEMENT-DERIVED PROTEIN 4"/>
    <property type="match status" value="1"/>
</dbReference>
<feature type="region of interest" description="Disordered" evidence="1">
    <location>
        <begin position="1"/>
        <end position="79"/>
    </location>
</feature>
<feature type="domain" description="PiggyBac transposable element-derived protein" evidence="2">
    <location>
        <begin position="123"/>
        <end position="261"/>
    </location>
</feature>
<evidence type="ECO:0000259" key="2">
    <source>
        <dbReference type="Pfam" id="PF13843"/>
    </source>
</evidence>
<name>A0ABM0ZYF7_APLCA</name>